<gene>
    <name evidence="2" type="ORF">ABMA28_016434</name>
</gene>
<dbReference type="Proteomes" id="UP001549921">
    <property type="component" value="Unassembled WGS sequence"/>
</dbReference>
<protein>
    <submittedName>
        <fullName evidence="2">Uncharacterized protein</fullName>
    </submittedName>
</protein>
<feature type="chain" id="PRO_5044754229" evidence="1">
    <location>
        <begin position="18"/>
        <end position="242"/>
    </location>
</feature>
<name>A0ABD0TAU1_LOXSC</name>
<comment type="caution">
    <text evidence="2">The sequence shown here is derived from an EMBL/GenBank/DDBJ whole genome shotgun (WGS) entry which is preliminary data.</text>
</comment>
<keyword evidence="1" id="KW-0732">Signal</keyword>
<proteinExistence type="predicted"/>
<reference evidence="2 3" key="1">
    <citation type="submission" date="2024-06" db="EMBL/GenBank/DDBJ databases">
        <title>A chromosome-level genome assembly of beet webworm, Loxostege sticticalis.</title>
        <authorList>
            <person name="Zhang Y."/>
        </authorList>
    </citation>
    <scope>NUCLEOTIDE SEQUENCE [LARGE SCALE GENOMIC DNA]</scope>
    <source>
        <strain evidence="2">AQ028</strain>
        <tissue evidence="2">Male pupae</tissue>
    </source>
</reference>
<dbReference type="AlphaFoldDB" id="A0ABD0TAU1"/>
<evidence type="ECO:0000313" key="2">
    <source>
        <dbReference type="EMBL" id="KAL0839806.1"/>
    </source>
</evidence>
<feature type="signal peptide" evidence="1">
    <location>
        <begin position="1"/>
        <end position="17"/>
    </location>
</feature>
<dbReference type="EMBL" id="JBEDNZ010000008">
    <property type="protein sequence ID" value="KAL0839806.1"/>
    <property type="molecule type" value="Genomic_DNA"/>
</dbReference>
<organism evidence="2 3">
    <name type="scientific">Loxostege sticticalis</name>
    <name type="common">Beet webworm moth</name>
    <dbReference type="NCBI Taxonomy" id="481309"/>
    <lineage>
        <taxon>Eukaryota</taxon>
        <taxon>Metazoa</taxon>
        <taxon>Ecdysozoa</taxon>
        <taxon>Arthropoda</taxon>
        <taxon>Hexapoda</taxon>
        <taxon>Insecta</taxon>
        <taxon>Pterygota</taxon>
        <taxon>Neoptera</taxon>
        <taxon>Endopterygota</taxon>
        <taxon>Lepidoptera</taxon>
        <taxon>Glossata</taxon>
        <taxon>Ditrysia</taxon>
        <taxon>Pyraloidea</taxon>
        <taxon>Crambidae</taxon>
        <taxon>Pyraustinae</taxon>
        <taxon>Loxostege</taxon>
    </lineage>
</organism>
<evidence type="ECO:0000256" key="1">
    <source>
        <dbReference type="SAM" id="SignalP"/>
    </source>
</evidence>
<evidence type="ECO:0000313" key="3">
    <source>
        <dbReference type="Proteomes" id="UP001549921"/>
    </source>
</evidence>
<sequence>MYVNLVFFFAIFQCVLSRDNEDLHIVYSPAWPGNLNEGHRAQIVDFENTPTNGYIVSQNPQLINGVLITGQTGYHGIPPNFHTIPQNWNSHPHHYEQHQVGLPNNNLYHQQNPVYTPIKNTNAFPSQSFHQTPPNHIPLQIPDNTGKINVENSSHPEHVITYGQHIRPDQGYNQGGAQFHDTTSPVDLDPFAPLNKNMPEATTTLPVTNAQVTTVTPAGHQQENDNSNSDVLYDIDIRKDTV</sequence>
<accession>A0ABD0TAU1</accession>